<comment type="similarity">
    <text evidence="8">Belongs to the class-II pyridoxal-phosphate-dependent aminotransferase family. Histidinol-phosphate aminotransferase subfamily.</text>
</comment>
<dbReference type="InterPro" id="IPR005861">
    <property type="entry name" value="HisP_aminotrans"/>
</dbReference>
<evidence type="ECO:0000256" key="4">
    <source>
        <dbReference type="ARBA" id="ARBA00022576"/>
    </source>
</evidence>
<dbReference type="InterPro" id="IPR015421">
    <property type="entry name" value="PyrdxlP-dep_Trfase_major"/>
</dbReference>
<keyword evidence="5 8" id="KW-0808">Transferase</keyword>
<dbReference type="PROSITE" id="PS00599">
    <property type="entry name" value="AA_TRANSFER_CLASS_2"/>
    <property type="match status" value="1"/>
</dbReference>
<dbReference type="RefSeq" id="WP_148132580.1">
    <property type="nucleotide sequence ID" value="NZ_CP017634.1"/>
</dbReference>
<evidence type="ECO:0000259" key="9">
    <source>
        <dbReference type="Pfam" id="PF00155"/>
    </source>
</evidence>
<protein>
    <recommendedName>
        <fullName evidence="8">Histidinol-phosphate aminotransferase</fullName>
        <ecNumber evidence="8">2.6.1.9</ecNumber>
    </recommendedName>
    <alternativeName>
        <fullName evidence="8">Imidazole acetol-phosphate transaminase</fullName>
    </alternativeName>
</protein>
<comment type="cofactor">
    <cofactor evidence="1 8">
        <name>pyridoxal 5'-phosphate</name>
        <dbReference type="ChEBI" id="CHEBI:597326"/>
    </cofactor>
</comment>
<proteinExistence type="inferred from homology"/>
<comment type="catalytic activity">
    <reaction evidence="7 8">
        <text>L-histidinol phosphate + 2-oxoglutarate = 3-(imidazol-4-yl)-2-oxopropyl phosphate + L-glutamate</text>
        <dbReference type="Rhea" id="RHEA:23744"/>
        <dbReference type="ChEBI" id="CHEBI:16810"/>
        <dbReference type="ChEBI" id="CHEBI:29985"/>
        <dbReference type="ChEBI" id="CHEBI:57766"/>
        <dbReference type="ChEBI" id="CHEBI:57980"/>
        <dbReference type="EC" id="2.6.1.9"/>
    </reaction>
</comment>
<keyword evidence="4 8" id="KW-0032">Aminotransferase</keyword>
<dbReference type="InterPro" id="IPR004839">
    <property type="entry name" value="Aminotransferase_I/II_large"/>
</dbReference>
<dbReference type="HAMAP" id="MF_01023">
    <property type="entry name" value="HisC_aminotrans_2"/>
    <property type="match status" value="1"/>
</dbReference>
<dbReference type="EMBL" id="CP017634">
    <property type="protein sequence ID" value="ATW23440.1"/>
    <property type="molecule type" value="Genomic_DNA"/>
</dbReference>
<reference evidence="10 11" key="1">
    <citation type="submission" date="2016-10" db="EMBL/GenBank/DDBJ databases">
        <title>Complete Genome Sequence of Peptococcaceae strain DCMF.</title>
        <authorList>
            <person name="Edwards R.J."/>
            <person name="Holland S.I."/>
            <person name="Deshpande N.P."/>
            <person name="Wong Y.K."/>
            <person name="Ertan H."/>
            <person name="Manefield M."/>
            <person name="Russell T.L."/>
            <person name="Lee M.J."/>
        </authorList>
    </citation>
    <scope>NUCLEOTIDE SEQUENCE [LARGE SCALE GENOMIC DNA]</scope>
    <source>
        <strain evidence="10 11">DCMF</strain>
    </source>
</reference>
<keyword evidence="8" id="KW-0368">Histidine biosynthesis</keyword>
<accession>A0A3G1KLZ4</accession>
<keyword evidence="6 8" id="KW-0663">Pyridoxal phosphate</keyword>
<evidence type="ECO:0000256" key="6">
    <source>
        <dbReference type="ARBA" id="ARBA00022898"/>
    </source>
</evidence>
<dbReference type="GO" id="GO:0030170">
    <property type="term" value="F:pyridoxal phosphate binding"/>
    <property type="evidence" value="ECO:0007669"/>
    <property type="project" value="InterPro"/>
</dbReference>
<sequence length="356" mass="40295">MSKYWSRIAQSMEPYIPGEQPKDKKYIKLNTNENPYPPSPKVLESLRAAADPSLRLYPDPTCDELRTQIGRFYSLRKENVFLGNGSDEVLAFCFLAFFNPEKPILFPDVTYSFYPVYAQLFKINYESVPLDDHFSLPVERFLTKNGGVIFPNPNAPTGKYLSLDHVKTILVHNPDSVVIIDEAYIDFGGASAVSLMRDFPNLLVVQTFSKSRSLAGLRIGFALGHEDLIAGLDRVKNSFNSYTLDRLALIGAREAIKDEAYFHETRNKIIQTREKVSAHLRKLGFQVVPSQANFIFATHAQVKANALFQHLRDRGVLVRYFNKPRIDNYLRITIGTDAEMAAFLQKAAEIISFLGS</sequence>
<dbReference type="InterPro" id="IPR015422">
    <property type="entry name" value="PyrdxlP-dep_Trfase_small"/>
</dbReference>
<keyword evidence="8" id="KW-0028">Amino-acid biosynthesis</keyword>
<dbReference type="Gene3D" id="3.40.640.10">
    <property type="entry name" value="Type I PLP-dependent aspartate aminotransferase-like (Major domain)"/>
    <property type="match status" value="1"/>
</dbReference>
<dbReference type="UniPathway" id="UPA00031">
    <property type="reaction ID" value="UER00012"/>
</dbReference>
<evidence type="ECO:0000256" key="8">
    <source>
        <dbReference type="HAMAP-Rule" id="MF_01023"/>
    </source>
</evidence>
<dbReference type="InterPro" id="IPR015424">
    <property type="entry name" value="PyrdxlP-dep_Trfase"/>
</dbReference>
<dbReference type="GO" id="GO:0004400">
    <property type="term" value="F:histidinol-phosphate transaminase activity"/>
    <property type="evidence" value="ECO:0007669"/>
    <property type="project" value="UniProtKB-UniRule"/>
</dbReference>
<dbReference type="KEGG" id="fwa:DCMF_00295"/>
<evidence type="ECO:0000313" key="10">
    <source>
        <dbReference type="EMBL" id="ATW23440.1"/>
    </source>
</evidence>
<comment type="subunit">
    <text evidence="3 8">Homodimer.</text>
</comment>
<dbReference type="InterPro" id="IPR001917">
    <property type="entry name" value="Aminotrans_II_pyridoxalP_BS"/>
</dbReference>
<dbReference type="AlphaFoldDB" id="A0A3G1KLZ4"/>
<dbReference type="SUPFAM" id="SSF53383">
    <property type="entry name" value="PLP-dependent transferases"/>
    <property type="match status" value="1"/>
</dbReference>
<evidence type="ECO:0000256" key="1">
    <source>
        <dbReference type="ARBA" id="ARBA00001933"/>
    </source>
</evidence>
<feature type="modified residue" description="N6-(pyridoxal phosphate)lysine" evidence="8">
    <location>
        <position position="210"/>
    </location>
</feature>
<dbReference type="CDD" id="cd00609">
    <property type="entry name" value="AAT_like"/>
    <property type="match status" value="1"/>
</dbReference>
<organism evidence="10 11">
    <name type="scientific">Formimonas warabiya</name>
    <dbReference type="NCBI Taxonomy" id="1761012"/>
    <lineage>
        <taxon>Bacteria</taxon>
        <taxon>Bacillati</taxon>
        <taxon>Bacillota</taxon>
        <taxon>Clostridia</taxon>
        <taxon>Eubacteriales</taxon>
        <taxon>Peptococcaceae</taxon>
        <taxon>Candidatus Formimonas</taxon>
    </lineage>
</organism>
<dbReference type="NCBIfam" id="TIGR01141">
    <property type="entry name" value="hisC"/>
    <property type="match status" value="1"/>
</dbReference>
<gene>
    <name evidence="8" type="primary">hisC</name>
    <name evidence="10" type="ORF">DCMF_00295</name>
</gene>
<name>A0A3G1KLZ4_FORW1</name>
<evidence type="ECO:0000256" key="5">
    <source>
        <dbReference type="ARBA" id="ARBA00022679"/>
    </source>
</evidence>
<feature type="domain" description="Aminotransferase class I/classII large" evidence="9">
    <location>
        <begin position="25"/>
        <end position="345"/>
    </location>
</feature>
<dbReference type="PANTHER" id="PTHR43643">
    <property type="entry name" value="HISTIDINOL-PHOSPHATE AMINOTRANSFERASE 2"/>
    <property type="match status" value="1"/>
</dbReference>
<dbReference type="InterPro" id="IPR050106">
    <property type="entry name" value="HistidinolP_aminotransfase"/>
</dbReference>
<dbReference type="Gene3D" id="3.90.1150.10">
    <property type="entry name" value="Aspartate Aminotransferase, domain 1"/>
    <property type="match status" value="1"/>
</dbReference>
<dbReference type="OrthoDB" id="9813612at2"/>
<dbReference type="Pfam" id="PF00155">
    <property type="entry name" value="Aminotran_1_2"/>
    <property type="match status" value="1"/>
</dbReference>
<evidence type="ECO:0000256" key="3">
    <source>
        <dbReference type="ARBA" id="ARBA00011738"/>
    </source>
</evidence>
<evidence type="ECO:0000256" key="2">
    <source>
        <dbReference type="ARBA" id="ARBA00005011"/>
    </source>
</evidence>
<dbReference type="EC" id="2.6.1.9" evidence="8"/>
<keyword evidence="11" id="KW-1185">Reference proteome</keyword>
<comment type="pathway">
    <text evidence="2 8">Amino-acid biosynthesis; L-histidine biosynthesis; L-histidine from 5-phospho-alpha-D-ribose 1-diphosphate: step 7/9.</text>
</comment>
<dbReference type="GO" id="GO:0000105">
    <property type="term" value="P:L-histidine biosynthetic process"/>
    <property type="evidence" value="ECO:0007669"/>
    <property type="project" value="UniProtKB-UniRule"/>
</dbReference>
<evidence type="ECO:0000313" key="11">
    <source>
        <dbReference type="Proteomes" id="UP000323521"/>
    </source>
</evidence>
<dbReference type="PANTHER" id="PTHR43643:SF3">
    <property type="entry name" value="HISTIDINOL-PHOSPHATE AMINOTRANSFERASE"/>
    <property type="match status" value="1"/>
</dbReference>
<evidence type="ECO:0000256" key="7">
    <source>
        <dbReference type="ARBA" id="ARBA00047481"/>
    </source>
</evidence>
<dbReference type="Proteomes" id="UP000323521">
    <property type="component" value="Chromosome"/>
</dbReference>